<dbReference type="Pfam" id="PF00246">
    <property type="entry name" value="Peptidase_M14"/>
    <property type="match status" value="1"/>
</dbReference>
<dbReference type="CDD" id="cd03859">
    <property type="entry name" value="M14_CPT"/>
    <property type="match status" value="1"/>
</dbReference>
<sequence>MKIFNMLFFVLCTIYSISAQTNYARVKINLQETPLEAIATLGLEVDHGVLQKNRYLINDYSDDELTLLEEHGIPYKIIVSDVKQHYVNQNAVQTRSEKYTCNVKAYNYRTPDNYTYGSMGGYHTYDELLSTLDSMHAAFPNLISKKKMIGSKTTYEGRPIFWLKIGDKPNVDEDEPEILYTALHHAREPQSLAQMLFYMWYLLENYENDALIKGLVDHTEMYFIPCINPDGYVHNEMTDSNGGGLWRKNRKPADGGAKGVDINRNYDYKWGHDESGSSSNPNSNTFRGTSGFSEAETQAVRDFSLEHDFKIVMNYHAFGNYLIYPWGFDGNASSDDLTFKGYGDGLTAENNFDAGTSVETVGYGVNGSSDDWMYGELGIFAFTPEVGHIDFGFWPPRTEIDRLNKSVFKQNLVAAQLLHDYVKVNVLPDTNQSLDLDIVKLSKDENLLKVKVKSLDKALVFVADSVELGLNHLERDTVLFPYEVIQDYIVKEEVPVLVESHYKYYTIVDTVLIRIINEDFEVIYSENGEDLQDWGTKKWGVSSSKFVSNPGSLTDSPKADYLPFSESMITLTDEIDLVDAEKALLTFYATWEIEEDFDYAQVLISTNGENFNPICGKYTTRGNEFQDLNQPVYEGYQPTWVKEEIDLADYLGEKIWIQFRLISDAVEEQDGIYIDNIKVEIVEKQQSSSTHSLGLDNRFSIFPNPAKQRINIQGASEVDVDVRIYDQLGRLMLERSKPANGGLDFTIDIRSLVTGVYYIEFAEEGEKVQTVKMVKLP</sequence>
<evidence type="ECO:0000256" key="1">
    <source>
        <dbReference type="ARBA" id="ARBA00001947"/>
    </source>
</evidence>
<dbReference type="InterPro" id="IPR033810">
    <property type="entry name" value="Carboxypeptidase_T"/>
</dbReference>
<accession>A0AA37SNV0</accession>
<evidence type="ECO:0000256" key="12">
    <source>
        <dbReference type="PROSITE-ProRule" id="PRU01379"/>
    </source>
</evidence>
<evidence type="ECO:0000256" key="10">
    <source>
        <dbReference type="ARBA" id="ARBA00050859"/>
    </source>
</evidence>
<feature type="compositionally biased region" description="Polar residues" evidence="13">
    <location>
        <begin position="276"/>
        <end position="291"/>
    </location>
</feature>
<dbReference type="EC" id="3.4.17.18" evidence="11"/>
<keyword evidence="4" id="KW-0645">Protease</keyword>
<dbReference type="GO" id="GO:0005615">
    <property type="term" value="C:extracellular space"/>
    <property type="evidence" value="ECO:0007669"/>
    <property type="project" value="TreeGrafter"/>
</dbReference>
<dbReference type="SUPFAM" id="SSF53187">
    <property type="entry name" value="Zn-dependent exopeptidases"/>
    <property type="match status" value="1"/>
</dbReference>
<evidence type="ECO:0000256" key="7">
    <source>
        <dbReference type="ARBA" id="ARBA00022801"/>
    </source>
</evidence>
<evidence type="ECO:0000256" key="8">
    <source>
        <dbReference type="ARBA" id="ARBA00022833"/>
    </source>
</evidence>
<evidence type="ECO:0000259" key="14">
    <source>
        <dbReference type="PROSITE" id="PS52035"/>
    </source>
</evidence>
<dbReference type="FunFam" id="3.40.630.10:FF:000084">
    <property type="entry name" value="Carboxypeptidase B2"/>
    <property type="match status" value="1"/>
</dbReference>
<feature type="region of interest" description="Disordered" evidence="13">
    <location>
        <begin position="272"/>
        <end position="291"/>
    </location>
</feature>
<dbReference type="SMART" id="SM00631">
    <property type="entry name" value="Zn_pept"/>
    <property type="match status" value="1"/>
</dbReference>
<keyword evidence="5" id="KW-0479">Metal-binding</keyword>
<comment type="similarity">
    <text evidence="2 12">Belongs to the peptidase M14 family.</text>
</comment>
<dbReference type="PANTHER" id="PTHR11705:SF143">
    <property type="entry name" value="SLL0236 PROTEIN"/>
    <property type="match status" value="1"/>
</dbReference>
<dbReference type="NCBIfam" id="TIGR04183">
    <property type="entry name" value="Por_Secre_tail"/>
    <property type="match status" value="1"/>
</dbReference>
<evidence type="ECO:0000256" key="5">
    <source>
        <dbReference type="ARBA" id="ARBA00022723"/>
    </source>
</evidence>
<evidence type="ECO:0000313" key="15">
    <source>
        <dbReference type="EMBL" id="GLR16191.1"/>
    </source>
</evidence>
<dbReference type="PRINTS" id="PR00765">
    <property type="entry name" value="CRBOXYPTASEA"/>
</dbReference>
<evidence type="ECO:0000313" key="16">
    <source>
        <dbReference type="Proteomes" id="UP001156666"/>
    </source>
</evidence>
<organism evidence="15 16">
    <name type="scientific">Portibacter lacus</name>
    <dbReference type="NCBI Taxonomy" id="1099794"/>
    <lineage>
        <taxon>Bacteria</taxon>
        <taxon>Pseudomonadati</taxon>
        <taxon>Bacteroidota</taxon>
        <taxon>Saprospiria</taxon>
        <taxon>Saprospirales</taxon>
        <taxon>Haliscomenobacteraceae</taxon>
        <taxon>Portibacter</taxon>
    </lineage>
</organism>
<dbReference type="Pfam" id="PF20773">
    <property type="entry name" value="InhA-like_MAM"/>
    <property type="match status" value="1"/>
</dbReference>
<protein>
    <recommendedName>
        <fullName evidence="11">carboxypeptidase T</fullName>
        <ecNumber evidence="11">3.4.17.18</ecNumber>
    </recommendedName>
</protein>
<keyword evidence="3" id="KW-0121">Carboxypeptidase</keyword>
<dbReference type="GO" id="GO:0008270">
    <property type="term" value="F:zinc ion binding"/>
    <property type="evidence" value="ECO:0007669"/>
    <property type="project" value="InterPro"/>
</dbReference>
<dbReference type="Proteomes" id="UP001156666">
    <property type="component" value="Unassembled WGS sequence"/>
</dbReference>
<gene>
    <name evidence="15" type="ORF">GCM10007940_08060</name>
</gene>
<keyword evidence="7" id="KW-0378">Hydrolase</keyword>
<evidence type="ECO:0000256" key="3">
    <source>
        <dbReference type="ARBA" id="ARBA00022645"/>
    </source>
</evidence>
<name>A0AA37SNV0_9BACT</name>
<keyword evidence="16" id="KW-1185">Reference proteome</keyword>
<dbReference type="InterPro" id="IPR026444">
    <property type="entry name" value="Secre_tail"/>
</dbReference>
<keyword evidence="8" id="KW-0862">Zinc</keyword>
<comment type="caution">
    <text evidence="15">The sequence shown here is derived from an EMBL/GenBank/DDBJ whole genome shotgun (WGS) entry which is preliminary data.</text>
</comment>
<dbReference type="PANTHER" id="PTHR11705">
    <property type="entry name" value="PROTEASE FAMILY M14 CARBOXYPEPTIDASE A,B"/>
    <property type="match status" value="1"/>
</dbReference>
<feature type="active site" description="Proton donor/acceptor" evidence="12">
    <location>
        <position position="385"/>
    </location>
</feature>
<dbReference type="GO" id="GO:0004181">
    <property type="term" value="F:metallocarboxypeptidase activity"/>
    <property type="evidence" value="ECO:0007669"/>
    <property type="project" value="InterPro"/>
</dbReference>
<evidence type="ECO:0000256" key="4">
    <source>
        <dbReference type="ARBA" id="ARBA00022670"/>
    </source>
</evidence>
<evidence type="ECO:0000256" key="6">
    <source>
        <dbReference type="ARBA" id="ARBA00022729"/>
    </source>
</evidence>
<dbReference type="PROSITE" id="PS52035">
    <property type="entry name" value="PEPTIDASE_M14"/>
    <property type="match status" value="1"/>
</dbReference>
<keyword evidence="6" id="KW-0732">Signal</keyword>
<evidence type="ECO:0000256" key="13">
    <source>
        <dbReference type="SAM" id="MobiDB-lite"/>
    </source>
</evidence>
<dbReference type="Pfam" id="PF18962">
    <property type="entry name" value="Por_Secre_tail"/>
    <property type="match status" value="1"/>
</dbReference>
<reference evidence="15" key="1">
    <citation type="journal article" date="2014" name="Int. J. Syst. Evol. Microbiol.">
        <title>Complete genome sequence of Corynebacterium casei LMG S-19264T (=DSM 44701T), isolated from a smear-ripened cheese.</title>
        <authorList>
            <consortium name="US DOE Joint Genome Institute (JGI-PGF)"/>
            <person name="Walter F."/>
            <person name="Albersmeier A."/>
            <person name="Kalinowski J."/>
            <person name="Ruckert C."/>
        </authorList>
    </citation>
    <scope>NUCLEOTIDE SEQUENCE</scope>
    <source>
        <strain evidence="15">NBRC 108769</strain>
    </source>
</reference>
<dbReference type="GO" id="GO:0006508">
    <property type="term" value="P:proteolysis"/>
    <property type="evidence" value="ECO:0007669"/>
    <property type="project" value="UniProtKB-KW"/>
</dbReference>
<feature type="domain" description="Peptidase M14" evidence="14">
    <location>
        <begin position="121"/>
        <end position="418"/>
    </location>
</feature>
<comment type="cofactor">
    <cofactor evidence="1">
        <name>Zn(2+)</name>
        <dbReference type="ChEBI" id="CHEBI:29105"/>
    </cofactor>
</comment>
<reference evidence="15" key="2">
    <citation type="submission" date="2023-01" db="EMBL/GenBank/DDBJ databases">
        <title>Draft genome sequence of Portibacter lacus strain NBRC 108769.</title>
        <authorList>
            <person name="Sun Q."/>
            <person name="Mori K."/>
        </authorList>
    </citation>
    <scope>NUCLEOTIDE SEQUENCE</scope>
    <source>
        <strain evidence="15">NBRC 108769</strain>
    </source>
</reference>
<keyword evidence="9" id="KW-0482">Metalloprotease</keyword>
<dbReference type="RefSeq" id="WP_235292993.1">
    <property type="nucleotide sequence ID" value="NZ_BSOH01000005.1"/>
</dbReference>
<dbReference type="InterPro" id="IPR000834">
    <property type="entry name" value="Peptidase_M14"/>
</dbReference>
<proteinExistence type="inferred from homology"/>
<dbReference type="Gene3D" id="3.40.630.10">
    <property type="entry name" value="Zn peptidases"/>
    <property type="match status" value="1"/>
</dbReference>
<dbReference type="AlphaFoldDB" id="A0AA37SNV0"/>
<comment type="catalytic activity">
    <reaction evidence="10">
        <text>Releases a C-terminal residue, which may be hydrophobic or positively charged.</text>
        <dbReference type="EC" id="3.4.17.18"/>
    </reaction>
</comment>
<evidence type="ECO:0000256" key="2">
    <source>
        <dbReference type="ARBA" id="ARBA00005988"/>
    </source>
</evidence>
<dbReference type="EMBL" id="BSOH01000005">
    <property type="protein sequence ID" value="GLR16191.1"/>
    <property type="molecule type" value="Genomic_DNA"/>
</dbReference>
<evidence type="ECO:0000256" key="11">
    <source>
        <dbReference type="ARBA" id="ARBA00066554"/>
    </source>
</evidence>
<evidence type="ECO:0000256" key="9">
    <source>
        <dbReference type="ARBA" id="ARBA00023049"/>
    </source>
</evidence>